<dbReference type="Proteomes" id="UP000696294">
    <property type="component" value="Unassembled WGS sequence"/>
</dbReference>
<comment type="caution">
    <text evidence="2">The sequence shown here is derived from an EMBL/GenBank/DDBJ whole genome shotgun (WGS) entry which is preliminary data.</text>
</comment>
<organism evidence="2 3">
    <name type="scientific">Nonomuraea composti</name>
    <dbReference type="NCBI Taxonomy" id="2720023"/>
    <lineage>
        <taxon>Bacteria</taxon>
        <taxon>Bacillati</taxon>
        <taxon>Actinomycetota</taxon>
        <taxon>Actinomycetes</taxon>
        <taxon>Streptosporangiales</taxon>
        <taxon>Streptosporangiaceae</taxon>
        <taxon>Nonomuraea</taxon>
    </lineage>
</organism>
<keyword evidence="3" id="KW-1185">Reference proteome</keyword>
<evidence type="ECO:0000313" key="3">
    <source>
        <dbReference type="Proteomes" id="UP000696294"/>
    </source>
</evidence>
<dbReference type="EMBL" id="JAATEP010000010">
    <property type="protein sequence ID" value="NJP90981.1"/>
    <property type="molecule type" value="Genomic_DNA"/>
</dbReference>
<name>A0ABX1B6W2_9ACTN</name>
<proteinExistence type="predicted"/>
<dbReference type="RefSeq" id="WP_168010444.1">
    <property type="nucleotide sequence ID" value="NZ_JAATEP010000010.1"/>
</dbReference>
<accession>A0ABX1B6W2</accession>
<evidence type="ECO:0000259" key="1">
    <source>
        <dbReference type="Pfam" id="PF01609"/>
    </source>
</evidence>
<dbReference type="InterPro" id="IPR002559">
    <property type="entry name" value="Transposase_11"/>
</dbReference>
<reference evidence="2 3" key="1">
    <citation type="submission" date="2020-03" db="EMBL/GenBank/DDBJ databases">
        <title>WGS of actinomycetes isolated from Thailand.</title>
        <authorList>
            <person name="Thawai C."/>
        </authorList>
    </citation>
    <scope>NUCLEOTIDE SEQUENCE [LARGE SCALE GENOMIC DNA]</scope>
    <source>
        <strain evidence="2 3">FMUSA5-5</strain>
    </source>
</reference>
<protein>
    <submittedName>
        <fullName evidence="2">Transposase</fullName>
    </submittedName>
</protein>
<sequence length="136" mass="15470">MMSVMVAPAGQPDLDAARERLARLRMLIPQLSLVCGDSSYAGTLVDRSRRFLRLNMKIVTKRPGQTGFKVLARRWIVERSLSWLLNARRNVIDYERLPQHSEAHLTWAAITMMTRRLTSKAAVPAWNRRPASTQAA</sequence>
<dbReference type="Pfam" id="PF01609">
    <property type="entry name" value="DDE_Tnp_1"/>
    <property type="match status" value="1"/>
</dbReference>
<feature type="domain" description="Transposase IS4-like" evidence="1">
    <location>
        <begin position="2"/>
        <end position="108"/>
    </location>
</feature>
<gene>
    <name evidence="2" type="ORF">HCN51_16195</name>
</gene>
<evidence type="ECO:0000313" key="2">
    <source>
        <dbReference type="EMBL" id="NJP90981.1"/>
    </source>
</evidence>
<dbReference type="PANTHER" id="PTHR30007">
    <property type="entry name" value="PHP DOMAIN PROTEIN"/>
    <property type="match status" value="1"/>
</dbReference>
<dbReference type="PANTHER" id="PTHR30007:SF0">
    <property type="entry name" value="TRANSPOSASE"/>
    <property type="match status" value="1"/>
</dbReference>